<dbReference type="RefSeq" id="WP_066883684.1">
    <property type="nucleotide sequence ID" value="NZ_JYIJ01000019.1"/>
</dbReference>
<reference evidence="2" key="3">
    <citation type="submission" date="2015-04" db="EMBL/GenBank/DDBJ databases">
        <title>Physiological reanalysis, assessment of diazotrophy, and genome sequences of multiple isolates of Streptomyces thermoautotrophicus.</title>
        <authorList>
            <person name="MacKellar D.C."/>
            <person name="Lieber L."/>
            <person name="Norman J."/>
            <person name="Bolger A."/>
            <person name="Tobin C."/>
            <person name="Murray J.W."/>
            <person name="Woodward J."/>
            <person name="Friesen M."/>
            <person name="Prell J."/>
        </authorList>
    </citation>
    <scope>NUCLEOTIDE SEQUENCE [LARGE SCALE GENOMIC DNA]</scope>
    <source>
        <strain evidence="2">H1</strain>
    </source>
</reference>
<evidence type="ECO:0008006" key="7">
    <source>
        <dbReference type="Google" id="ProtNLM"/>
    </source>
</evidence>
<keyword evidence="4" id="KW-1185">Reference proteome</keyword>
<organism evidence="2 4">
    <name type="scientific">Carbonactinospora thermoautotrophica</name>
    <dbReference type="NCBI Taxonomy" id="1469144"/>
    <lineage>
        <taxon>Bacteria</taxon>
        <taxon>Bacillati</taxon>
        <taxon>Actinomycetota</taxon>
        <taxon>Actinomycetes</taxon>
        <taxon>Kitasatosporales</taxon>
        <taxon>Carbonactinosporaceae</taxon>
        <taxon>Carbonactinospora</taxon>
    </lineage>
</organism>
<dbReference type="STRING" id="1469144.LI90_419"/>
<dbReference type="PATRIC" id="fig|1469144.10.peg.514"/>
<dbReference type="Proteomes" id="UP000070659">
    <property type="component" value="Unassembled WGS sequence"/>
</dbReference>
<evidence type="ECO:0000313" key="3">
    <source>
        <dbReference type="EMBL" id="KWX06955.1"/>
    </source>
</evidence>
<dbReference type="EMBL" id="LAXD01000001">
    <property type="protein sequence ID" value="KWW98790.1"/>
    <property type="molecule type" value="Genomic_DNA"/>
</dbReference>
<name>A0A132MLR3_9ACTN</name>
<dbReference type="EMBL" id="JYIK01001081">
    <property type="protein sequence ID" value="KWX06955.1"/>
    <property type="molecule type" value="Genomic_DNA"/>
</dbReference>
<evidence type="ECO:0000313" key="6">
    <source>
        <dbReference type="Proteomes" id="UP000070659"/>
    </source>
</evidence>
<reference evidence="5" key="1">
    <citation type="submission" date="2015-02" db="EMBL/GenBank/DDBJ databases">
        <title>Physiological reanalysis, assessment of diazotrophy, and genome sequences of multiple isolates of Streptomyces thermoautotrophicus.</title>
        <authorList>
            <person name="MacKellar D.C."/>
            <person name="Lieber L."/>
            <person name="Norman J."/>
            <person name="Bolger A."/>
            <person name="Tobin C."/>
            <person name="Murray J.W."/>
            <person name="Friesen M."/>
            <person name="Prell J."/>
        </authorList>
    </citation>
    <scope>NUCLEOTIDE SEQUENCE [LARGE SCALE GENOMIC DNA]</scope>
    <source>
        <strain evidence="5">UBT1</strain>
    </source>
</reference>
<evidence type="ECO:0000313" key="1">
    <source>
        <dbReference type="EMBL" id="KWW97494.1"/>
    </source>
</evidence>
<dbReference type="AlphaFoldDB" id="A0A132MLR3"/>
<dbReference type="Proteomes" id="UP000070598">
    <property type="component" value="Unassembled WGS sequence"/>
</dbReference>
<dbReference type="InterPro" id="IPR024747">
    <property type="entry name" value="Pyridox_Oxase-rel"/>
</dbReference>
<reference evidence="1 6" key="2">
    <citation type="submission" date="2015-02" db="EMBL/GenBank/DDBJ databases">
        <title>Physiological reanalysis, assessment of diazotrophy, and genome sequences of multiple isolates of Streptomyces thermoautotrophicus.</title>
        <authorList>
            <person name="MacKellar D.C."/>
            <person name="Lieber L."/>
            <person name="Norman J."/>
            <person name="Bolger A."/>
            <person name="Tobin C."/>
            <person name="Murray J.W."/>
            <person name="Prell J."/>
        </authorList>
    </citation>
    <scope>NUCLEOTIDE SEQUENCE [LARGE SCALE GENOMIC DNA]</scope>
    <source>
        <strain evidence="1 6">UBT1</strain>
    </source>
</reference>
<proteinExistence type="predicted"/>
<accession>A0A132MLR3</accession>
<gene>
    <name evidence="2" type="ORF">LI90_419</name>
    <name evidence="1" type="ORF">TH66_17870</name>
    <name evidence="3" type="ORF">TR74_20405</name>
</gene>
<dbReference type="InterPro" id="IPR012349">
    <property type="entry name" value="Split_barrel_FMN-bd"/>
</dbReference>
<dbReference type="Proteomes" id="UP000070188">
    <property type="component" value="Unassembled WGS sequence"/>
</dbReference>
<sequence length="144" mass="16274">MTRDVEVGFEELGWAECLRLLGSVEVGRLVFTTRALPAVRPVNHVMDGSDVVIRSGVGQKLVAALREMIVAYEADVLDPEREEGWSVVVVGVARLVRDPAEVARYEKLVRSWLPLEEKYFIRIRPEIVTGRRITRRGRPEFASS</sequence>
<protein>
    <recommendedName>
        <fullName evidence="7">Pyridoxamine 5'-phosphate oxidase</fullName>
    </recommendedName>
</protein>
<dbReference type="EMBL" id="JYIJ01000019">
    <property type="protein sequence ID" value="KWW97494.1"/>
    <property type="molecule type" value="Genomic_DNA"/>
</dbReference>
<dbReference type="Pfam" id="PF12900">
    <property type="entry name" value="Pyridox_ox_2"/>
    <property type="match status" value="1"/>
</dbReference>
<evidence type="ECO:0000313" key="4">
    <source>
        <dbReference type="Proteomes" id="UP000070188"/>
    </source>
</evidence>
<comment type="caution">
    <text evidence="2">The sequence shown here is derived from an EMBL/GenBank/DDBJ whole genome shotgun (WGS) entry which is preliminary data.</text>
</comment>
<dbReference type="SUPFAM" id="SSF50475">
    <property type="entry name" value="FMN-binding split barrel"/>
    <property type="match status" value="1"/>
</dbReference>
<evidence type="ECO:0000313" key="5">
    <source>
        <dbReference type="Proteomes" id="UP000070598"/>
    </source>
</evidence>
<reference evidence="4" key="4">
    <citation type="submission" date="2015-04" db="EMBL/GenBank/DDBJ databases">
        <title>Physiological reanalysis, assessment of diazotrophy, and genome sequences of multiple isolates of Streptomyces thermoautotrophicus.</title>
        <authorList>
            <person name="MacKellar D.C."/>
            <person name="Lieber L."/>
            <person name="Norman J."/>
            <person name="Bolger A."/>
            <person name="Tobin C."/>
            <person name="Murray J.W."/>
            <person name="Chang R."/>
            <person name="Ford T."/>
            <person name="Nguyen P.Q."/>
            <person name="Woodward J."/>
            <person name="Permingeat H."/>
            <person name="Joshi N.S."/>
            <person name="Silver P.A."/>
            <person name="Usadel B."/>
            <person name="Rutherford A.W."/>
            <person name="Friesen M."/>
            <person name="Prell J."/>
        </authorList>
    </citation>
    <scope>NUCLEOTIDE SEQUENCE [LARGE SCALE GENOMIC DNA]</scope>
    <source>
        <strain evidence="4">H1</strain>
    </source>
</reference>
<dbReference type="OrthoDB" id="3212118at2"/>
<dbReference type="Gene3D" id="2.30.110.10">
    <property type="entry name" value="Electron Transport, Fmn-binding Protein, Chain A"/>
    <property type="match status" value="1"/>
</dbReference>
<evidence type="ECO:0000313" key="2">
    <source>
        <dbReference type="EMBL" id="KWW98790.1"/>
    </source>
</evidence>